<sequence length="90" mass="9935">MRIAANMYLLAQDIGDQSSLIGPCPADRHRFGVGHRTLLPDEHLPPDTVKPLYTVASRVRRARLPAGGIAPVGRVPDQPILLIRRVLRHS</sequence>
<dbReference type="EMBL" id="AP022596">
    <property type="protein sequence ID" value="BBY63045.1"/>
    <property type="molecule type" value="Genomic_DNA"/>
</dbReference>
<dbReference type="AlphaFoldDB" id="A0A7I7T4A9"/>
<reference evidence="1 2" key="1">
    <citation type="journal article" date="2019" name="Emerg. Microbes Infect.">
        <title>Comprehensive subspecies identification of 175 nontuberculous mycobacteria species based on 7547 genomic profiles.</title>
        <authorList>
            <person name="Matsumoto Y."/>
            <person name="Kinjo T."/>
            <person name="Motooka D."/>
            <person name="Nabeya D."/>
            <person name="Jung N."/>
            <person name="Uechi K."/>
            <person name="Horii T."/>
            <person name="Iida T."/>
            <person name="Fujita J."/>
            <person name="Nakamura S."/>
        </authorList>
    </citation>
    <scope>NUCLEOTIDE SEQUENCE [LARGE SCALE GENOMIC DNA]</scope>
    <source>
        <strain evidence="1 2">JCM 30396</strain>
    </source>
</reference>
<dbReference type="Proteomes" id="UP000467148">
    <property type="component" value="Chromosome"/>
</dbReference>
<name>A0A7I7T4A9_9MYCO</name>
<gene>
    <name evidence="1" type="ORF">MHEL_12880</name>
</gene>
<proteinExistence type="predicted"/>
<dbReference type="KEGG" id="mhev:MHEL_12880"/>
<organism evidence="1 2">
    <name type="scientific">Mycolicibacterium helvum</name>
    <dbReference type="NCBI Taxonomy" id="1534349"/>
    <lineage>
        <taxon>Bacteria</taxon>
        <taxon>Bacillati</taxon>
        <taxon>Actinomycetota</taxon>
        <taxon>Actinomycetes</taxon>
        <taxon>Mycobacteriales</taxon>
        <taxon>Mycobacteriaceae</taxon>
        <taxon>Mycolicibacterium</taxon>
    </lineage>
</organism>
<protein>
    <submittedName>
        <fullName evidence="1">Uncharacterized protein</fullName>
    </submittedName>
</protein>
<evidence type="ECO:0000313" key="1">
    <source>
        <dbReference type="EMBL" id="BBY63045.1"/>
    </source>
</evidence>
<accession>A0A7I7T4A9</accession>
<evidence type="ECO:0000313" key="2">
    <source>
        <dbReference type="Proteomes" id="UP000467148"/>
    </source>
</evidence>
<keyword evidence="2" id="KW-1185">Reference proteome</keyword>